<dbReference type="EMBL" id="JACOME010000002">
    <property type="protein sequence ID" value="MBC3847003.1"/>
    <property type="molecule type" value="Genomic_DNA"/>
</dbReference>
<evidence type="ECO:0000313" key="3">
    <source>
        <dbReference type="Proteomes" id="UP000607435"/>
    </source>
</evidence>
<keyword evidence="3" id="KW-1185">Reference proteome</keyword>
<keyword evidence="1" id="KW-1133">Transmembrane helix</keyword>
<reference evidence="2 3" key="1">
    <citation type="submission" date="2020-08" db="EMBL/GenBank/DDBJ databases">
        <title>Winogradskyella ouciana sp. nov., isolated from the hadal seawater of the Mariana Trench.</title>
        <authorList>
            <person name="He X."/>
        </authorList>
    </citation>
    <scope>NUCLEOTIDE SEQUENCE [LARGE SCALE GENOMIC DNA]</scope>
    <source>
        <strain evidence="2 3">KCTC 22026</strain>
    </source>
</reference>
<protein>
    <submittedName>
        <fullName evidence="2">Uncharacterized protein</fullName>
    </submittedName>
</protein>
<proteinExistence type="predicted"/>
<sequence length="157" mass="17564">MDSGTAIVGAISAVICASPFVLTGINRRKKEKNFLAVLKDFAIKNDSEITQYEICGNYAIGINDTEKTLSFVSKIEDDYKTQFIDLSAVIDCKSANIYRSSKGGKAIQRLCLQLSYAEPLKQEDVLEFYNADVCYQLSGEIESMEKWHKTISNLLNK</sequence>
<dbReference type="Proteomes" id="UP000607435">
    <property type="component" value="Unassembled WGS sequence"/>
</dbReference>
<accession>A0ABR6Y2P2</accession>
<feature type="transmembrane region" description="Helical" evidence="1">
    <location>
        <begin position="6"/>
        <end position="25"/>
    </location>
</feature>
<keyword evidence="1" id="KW-0472">Membrane</keyword>
<keyword evidence="1" id="KW-0812">Transmembrane</keyword>
<evidence type="ECO:0000313" key="2">
    <source>
        <dbReference type="EMBL" id="MBC3847003.1"/>
    </source>
</evidence>
<comment type="caution">
    <text evidence="2">The sequence shown here is derived from an EMBL/GenBank/DDBJ whole genome shotgun (WGS) entry which is preliminary data.</text>
</comment>
<gene>
    <name evidence="2" type="ORF">H6H04_11475</name>
</gene>
<organism evidence="2 3">
    <name type="scientific">Winogradskyella echinorum</name>
    <dbReference type="NCBI Taxonomy" id="538189"/>
    <lineage>
        <taxon>Bacteria</taxon>
        <taxon>Pseudomonadati</taxon>
        <taxon>Bacteroidota</taxon>
        <taxon>Flavobacteriia</taxon>
        <taxon>Flavobacteriales</taxon>
        <taxon>Flavobacteriaceae</taxon>
        <taxon>Winogradskyella</taxon>
    </lineage>
</organism>
<name>A0ABR6Y2P2_9FLAO</name>
<evidence type="ECO:0000256" key="1">
    <source>
        <dbReference type="SAM" id="Phobius"/>
    </source>
</evidence>
<dbReference type="RefSeq" id="WP_186846096.1">
    <property type="nucleotide sequence ID" value="NZ_JACOME010000002.1"/>
</dbReference>